<keyword evidence="9" id="KW-1185">Reference proteome</keyword>
<evidence type="ECO:0000256" key="4">
    <source>
        <dbReference type="ARBA" id="ARBA00023136"/>
    </source>
</evidence>
<dbReference type="AlphaFoldDB" id="A0A934R070"/>
<dbReference type="GO" id="GO:0140359">
    <property type="term" value="F:ABC-type transporter activity"/>
    <property type="evidence" value="ECO:0007669"/>
    <property type="project" value="InterPro"/>
</dbReference>
<dbReference type="GO" id="GO:0043190">
    <property type="term" value="C:ATP-binding cassette (ABC) transporter complex"/>
    <property type="evidence" value="ECO:0007669"/>
    <property type="project" value="InterPro"/>
</dbReference>
<feature type="transmembrane region" description="Helical" evidence="6">
    <location>
        <begin position="53"/>
        <end position="75"/>
    </location>
</feature>
<accession>A0A934R070</accession>
<keyword evidence="5" id="KW-0046">Antibiotic resistance</keyword>
<comment type="subcellular location">
    <subcellularLocation>
        <location evidence="6">Cell membrane</location>
        <topology evidence="6">Multi-pass membrane protein</topology>
    </subcellularLocation>
    <subcellularLocation>
        <location evidence="1">Membrane</location>
        <topology evidence="1">Multi-pass membrane protein</topology>
    </subcellularLocation>
</comment>
<gene>
    <name evidence="8" type="ORF">JHE00_29600</name>
</gene>
<dbReference type="PROSITE" id="PS51012">
    <property type="entry name" value="ABC_TM2"/>
    <property type="match status" value="1"/>
</dbReference>
<dbReference type="PANTHER" id="PTHR43027:SF2">
    <property type="entry name" value="TRANSPORT PERMEASE PROTEIN"/>
    <property type="match status" value="1"/>
</dbReference>
<dbReference type="GO" id="GO:0046677">
    <property type="term" value="P:response to antibiotic"/>
    <property type="evidence" value="ECO:0007669"/>
    <property type="project" value="UniProtKB-KW"/>
</dbReference>
<evidence type="ECO:0000313" key="9">
    <source>
        <dbReference type="Proteomes" id="UP000635245"/>
    </source>
</evidence>
<feature type="transmembrane region" description="Helical" evidence="6">
    <location>
        <begin position="162"/>
        <end position="181"/>
    </location>
</feature>
<proteinExistence type="inferred from homology"/>
<evidence type="ECO:0000256" key="5">
    <source>
        <dbReference type="ARBA" id="ARBA00023251"/>
    </source>
</evidence>
<comment type="similarity">
    <text evidence="6">Belongs to the ABC-2 integral membrane protein family.</text>
</comment>
<evidence type="ECO:0000256" key="2">
    <source>
        <dbReference type="ARBA" id="ARBA00022692"/>
    </source>
</evidence>
<comment type="caution">
    <text evidence="8">The sequence shown here is derived from an EMBL/GenBank/DDBJ whole genome shotgun (WGS) entry which is preliminary data.</text>
</comment>
<keyword evidence="6" id="KW-1003">Cell membrane</keyword>
<evidence type="ECO:0000256" key="1">
    <source>
        <dbReference type="ARBA" id="ARBA00004141"/>
    </source>
</evidence>
<keyword evidence="3 6" id="KW-1133">Transmembrane helix</keyword>
<feature type="transmembrane region" description="Helical" evidence="6">
    <location>
        <begin position="216"/>
        <end position="238"/>
    </location>
</feature>
<feature type="transmembrane region" description="Helical" evidence="6">
    <location>
        <begin position="14"/>
        <end position="33"/>
    </location>
</feature>
<feature type="transmembrane region" description="Helical" evidence="6">
    <location>
        <begin position="135"/>
        <end position="155"/>
    </location>
</feature>
<feature type="transmembrane region" description="Helical" evidence="6">
    <location>
        <begin position="96"/>
        <end position="123"/>
    </location>
</feature>
<keyword evidence="2 6" id="KW-0812">Transmembrane</keyword>
<dbReference type="InterPro" id="IPR013525">
    <property type="entry name" value="ABC2_TM"/>
</dbReference>
<dbReference type="Pfam" id="PF01061">
    <property type="entry name" value="ABC2_membrane"/>
    <property type="match status" value="1"/>
</dbReference>
<dbReference type="InterPro" id="IPR047817">
    <property type="entry name" value="ABC2_TM_bact-type"/>
</dbReference>
<dbReference type="PIRSF" id="PIRSF006648">
    <property type="entry name" value="DrrB"/>
    <property type="match status" value="1"/>
</dbReference>
<sequence>MTATEAKLFLRDPGAPITVVGIPLALLLVFSLIPGASQRTEEFDGSSVMANLIAPLSVAVLLGMLALTIFPTFMATYREKGVLRRLAASPVSPSTLLSAQLIVNLAAALVVVLLVIVVGTAVIGMEAPANPLGLTISAVLGTASLFAMGLLIAAVATTGRAAGAIGSAAFFPMLALGGVWVPKENLPSFLQGLADVLPMGATYNALRETWAGGDPLLLQLGSMVAFTVVCLVLAARLFRWQ</sequence>
<reference evidence="8" key="1">
    <citation type="submission" date="2020-12" db="EMBL/GenBank/DDBJ databases">
        <title>Prauserella sp. ASG 168, a novel actinomycete isolated from cave rock.</title>
        <authorList>
            <person name="Suriyachadkun C."/>
        </authorList>
    </citation>
    <scope>NUCLEOTIDE SEQUENCE</scope>
    <source>
        <strain evidence="8">ASG 168</strain>
    </source>
</reference>
<keyword evidence="6" id="KW-0813">Transport</keyword>
<evidence type="ECO:0000256" key="3">
    <source>
        <dbReference type="ARBA" id="ARBA00022989"/>
    </source>
</evidence>
<evidence type="ECO:0000313" key="8">
    <source>
        <dbReference type="EMBL" id="MBK1788504.1"/>
    </source>
</evidence>
<dbReference type="EMBL" id="JAENJH010000010">
    <property type="protein sequence ID" value="MBK1788504.1"/>
    <property type="molecule type" value="Genomic_DNA"/>
</dbReference>
<dbReference type="Proteomes" id="UP000635245">
    <property type="component" value="Unassembled WGS sequence"/>
</dbReference>
<evidence type="ECO:0000259" key="7">
    <source>
        <dbReference type="PROSITE" id="PS51012"/>
    </source>
</evidence>
<feature type="domain" description="ABC transmembrane type-2" evidence="7">
    <location>
        <begin position="14"/>
        <end position="241"/>
    </location>
</feature>
<protein>
    <recommendedName>
        <fullName evidence="6">Transport permease protein</fullName>
    </recommendedName>
</protein>
<dbReference type="InterPro" id="IPR000412">
    <property type="entry name" value="ABC_2_transport"/>
</dbReference>
<organism evidence="8 9">
    <name type="scientific">Prauserella cavernicola</name>
    <dbReference type="NCBI Taxonomy" id="2800127"/>
    <lineage>
        <taxon>Bacteria</taxon>
        <taxon>Bacillati</taxon>
        <taxon>Actinomycetota</taxon>
        <taxon>Actinomycetes</taxon>
        <taxon>Pseudonocardiales</taxon>
        <taxon>Pseudonocardiaceae</taxon>
        <taxon>Prauserella</taxon>
    </lineage>
</organism>
<dbReference type="PANTHER" id="PTHR43027">
    <property type="entry name" value="DOXORUBICIN RESISTANCE ABC TRANSPORTER PERMEASE PROTEIN DRRC-RELATED"/>
    <property type="match status" value="1"/>
</dbReference>
<keyword evidence="4 6" id="KW-0472">Membrane</keyword>
<dbReference type="InterPro" id="IPR052902">
    <property type="entry name" value="ABC-2_transporter"/>
</dbReference>
<evidence type="ECO:0000256" key="6">
    <source>
        <dbReference type="RuleBase" id="RU361157"/>
    </source>
</evidence>
<name>A0A934R070_9PSEU</name>